<dbReference type="Pfam" id="PF13855">
    <property type="entry name" value="LRR_8"/>
    <property type="match status" value="2"/>
</dbReference>
<keyword evidence="4" id="KW-0433">Leucine-rich repeat</keyword>
<dbReference type="Proteomes" id="UP000261360">
    <property type="component" value="Unplaced"/>
</dbReference>
<keyword evidence="10" id="KW-0472">Membrane</keyword>
<sequence>MQYLQWLLLVILWRAQTVESCPDICKCSKMPDVEKSEVNCHKKGLQDFPSDLPPDAWILKLGEYFSSIHPKAFSGAKQLMLLNLYSNRITNLPPKAFQDLLNLRFLMLGQNQIGTLKAEMFAGLRNLSDLDLPLNALTSLPSNAFKPLIALKVLDLSLNRIERISPKAFTGLRQLMFLNLDNNRSQQHTPFYVNVLHLHLAITKLTS</sequence>
<feature type="domain" description="LRRNT" evidence="14">
    <location>
        <begin position="20"/>
        <end position="58"/>
    </location>
</feature>
<keyword evidence="6 13" id="KW-0732">Signal</keyword>
<reference evidence="15" key="2">
    <citation type="submission" date="2025-09" db="UniProtKB">
        <authorList>
            <consortium name="Ensembl"/>
        </authorList>
    </citation>
    <scope>IDENTIFICATION</scope>
</reference>
<dbReference type="GeneTree" id="ENSGT00940000166260"/>
<dbReference type="SMART" id="SM00369">
    <property type="entry name" value="LRR_TYP"/>
    <property type="match status" value="4"/>
</dbReference>
<evidence type="ECO:0000256" key="12">
    <source>
        <dbReference type="ARBA" id="ARBA00023303"/>
    </source>
</evidence>
<dbReference type="SMART" id="SM00013">
    <property type="entry name" value="LRRNT"/>
    <property type="match status" value="1"/>
</dbReference>
<organism evidence="15 16">
    <name type="scientific">Seriola lalandi dorsalis</name>
    <dbReference type="NCBI Taxonomy" id="1841481"/>
    <lineage>
        <taxon>Eukaryota</taxon>
        <taxon>Metazoa</taxon>
        <taxon>Chordata</taxon>
        <taxon>Craniata</taxon>
        <taxon>Vertebrata</taxon>
        <taxon>Euteleostomi</taxon>
        <taxon>Actinopterygii</taxon>
        <taxon>Neopterygii</taxon>
        <taxon>Teleostei</taxon>
        <taxon>Neoteleostei</taxon>
        <taxon>Acanthomorphata</taxon>
        <taxon>Carangaria</taxon>
        <taxon>Carangiformes</taxon>
        <taxon>Carangidae</taxon>
        <taxon>Seriola</taxon>
    </lineage>
</organism>
<accession>A0A3B4Y5V7</accession>
<dbReference type="AlphaFoldDB" id="A0A3B4Y5V7"/>
<evidence type="ECO:0000256" key="6">
    <source>
        <dbReference type="ARBA" id="ARBA00022729"/>
    </source>
</evidence>
<dbReference type="PANTHER" id="PTHR46473:SF23">
    <property type="entry name" value="GH08155P"/>
    <property type="match status" value="1"/>
</dbReference>
<evidence type="ECO:0000259" key="14">
    <source>
        <dbReference type="SMART" id="SM00013"/>
    </source>
</evidence>
<protein>
    <submittedName>
        <fullName evidence="15">Si:dkey-1j5.4</fullName>
    </submittedName>
</protein>
<feature type="chain" id="PRO_5017480646" evidence="13">
    <location>
        <begin position="21"/>
        <end position="207"/>
    </location>
</feature>
<evidence type="ECO:0000256" key="10">
    <source>
        <dbReference type="ARBA" id="ARBA00023136"/>
    </source>
</evidence>
<dbReference type="InterPro" id="IPR003591">
    <property type="entry name" value="Leu-rich_rpt_typical-subtyp"/>
</dbReference>
<dbReference type="SUPFAM" id="SSF52058">
    <property type="entry name" value="L domain-like"/>
    <property type="match status" value="1"/>
</dbReference>
<proteinExistence type="predicted"/>
<evidence type="ECO:0000256" key="3">
    <source>
        <dbReference type="ARBA" id="ARBA00022475"/>
    </source>
</evidence>
<evidence type="ECO:0000313" key="16">
    <source>
        <dbReference type="Proteomes" id="UP000261360"/>
    </source>
</evidence>
<dbReference type="PROSITE" id="PS51450">
    <property type="entry name" value="LRR"/>
    <property type="match status" value="2"/>
</dbReference>
<keyword evidence="7" id="KW-0677">Repeat</keyword>
<keyword evidence="2" id="KW-0813">Transport</keyword>
<comment type="subcellular location">
    <subcellularLocation>
        <location evidence="1">Cell membrane</location>
        <topology evidence="1">Single-pass membrane protein</topology>
    </subcellularLocation>
</comment>
<dbReference type="PANTHER" id="PTHR46473">
    <property type="entry name" value="GH08155P"/>
    <property type="match status" value="1"/>
</dbReference>
<keyword evidence="9" id="KW-0406">Ion transport</keyword>
<keyword evidence="5" id="KW-0812">Transmembrane</keyword>
<evidence type="ECO:0000256" key="9">
    <source>
        <dbReference type="ARBA" id="ARBA00023065"/>
    </source>
</evidence>
<evidence type="ECO:0000256" key="13">
    <source>
        <dbReference type="SAM" id="SignalP"/>
    </source>
</evidence>
<keyword evidence="8" id="KW-1133">Transmembrane helix</keyword>
<dbReference type="GO" id="GO:0005886">
    <property type="term" value="C:plasma membrane"/>
    <property type="evidence" value="ECO:0007669"/>
    <property type="project" value="UniProtKB-SubCell"/>
</dbReference>
<keyword evidence="11" id="KW-1015">Disulfide bond</keyword>
<keyword evidence="16" id="KW-1185">Reference proteome</keyword>
<evidence type="ECO:0000256" key="8">
    <source>
        <dbReference type="ARBA" id="ARBA00022989"/>
    </source>
</evidence>
<evidence type="ECO:0000256" key="2">
    <source>
        <dbReference type="ARBA" id="ARBA00022448"/>
    </source>
</evidence>
<dbReference type="InterPro" id="IPR032675">
    <property type="entry name" value="LRR_dom_sf"/>
</dbReference>
<keyword evidence="12" id="KW-0407">Ion channel</keyword>
<keyword evidence="3" id="KW-1003">Cell membrane</keyword>
<feature type="signal peptide" evidence="13">
    <location>
        <begin position="1"/>
        <end position="20"/>
    </location>
</feature>
<dbReference type="Pfam" id="PF01462">
    <property type="entry name" value="LRRNT"/>
    <property type="match status" value="1"/>
</dbReference>
<evidence type="ECO:0000256" key="7">
    <source>
        <dbReference type="ARBA" id="ARBA00022737"/>
    </source>
</evidence>
<evidence type="ECO:0000256" key="4">
    <source>
        <dbReference type="ARBA" id="ARBA00022614"/>
    </source>
</evidence>
<dbReference type="Ensembl" id="ENSSLDT00000025579.1">
    <property type="protein sequence ID" value="ENSSLDP00000024802.1"/>
    <property type="gene ID" value="ENSSLDG00000019329.1"/>
</dbReference>
<evidence type="ECO:0000256" key="1">
    <source>
        <dbReference type="ARBA" id="ARBA00004162"/>
    </source>
</evidence>
<name>A0A3B4Y5V7_SERLL</name>
<dbReference type="InterPro" id="IPR051432">
    <property type="entry name" value="KCNMA1_auxiliary"/>
</dbReference>
<dbReference type="Gene3D" id="3.80.10.10">
    <property type="entry name" value="Ribonuclease Inhibitor"/>
    <property type="match status" value="1"/>
</dbReference>
<reference evidence="15" key="1">
    <citation type="submission" date="2025-08" db="UniProtKB">
        <authorList>
            <consortium name="Ensembl"/>
        </authorList>
    </citation>
    <scope>IDENTIFICATION</scope>
</reference>
<evidence type="ECO:0000256" key="11">
    <source>
        <dbReference type="ARBA" id="ARBA00023157"/>
    </source>
</evidence>
<evidence type="ECO:0000256" key="5">
    <source>
        <dbReference type="ARBA" id="ARBA00022692"/>
    </source>
</evidence>
<dbReference type="InterPro" id="IPR001611">
    <property type="entry name" value="Leu-rich_rpt"/>
</dbReference>
<dbReference type="STRING" id="1841481.ENSSLDP00000024802"/>
<evidence type="ECO:0000313" key="15">
    <source>
        <dbReference type="Ensembl" id="ENSSLDP00000024802.1"/>
    </source>
</evidence>
<dbReference type="InterPro" id="IPR000372">
    <property type="entry name" value="LRRNT"/>
</dbReference>
<dbReference type="GO" id="GO:0034220">
    <property type="term" value="P:monoatomic ion transmembrane transport"/>
    <property type="evidence" value="ECO:0007669"/>
    <property type="project" value="UniProtKB-KW"/>
</dbReference>